<dbReference type="Gene3D" id="1.20.1070.10">
    <property type="entry name" value="Rhodopsin 7-helix transmembrane proteins"/>
    <property type="match status" value="1"/>
</dbReference>
<feature type="transmembrane region" description="Helical" evidence="12">
    <location>
        <begin position="201"/>
        <end position="221"/>
    </location>
</feature>
<evidence type="ECO:0000256" key="12">
    <source>
        <dbReference type="SAM" id="Phobius"/>
    </source>
</evidence>
<feature type="domain" description="G-protein coupled receptors family 1 profile" evidence="13">
    <location>
        <begin position="101"/>
        <end position="379"/>
    </location>
</feature>
<dbReference type="AlphaFoldDB" id="A0A913ZJZ0"/>
<accession>A0A913ZJZ0</accession>
<dbReference type="OMA" id="QYCNVVS"/>
<dbReference type="InterPro" id="IPR017452">
    <property type="entry name" value="GPCR_Rhodpsn_7TM"/>
</dbReference>
<evidence type="ECO:0000256" key="4">
    <source>
        <dbReference type="ARBA" id="ARBA00022692"/>
    </source>
</evidence>
<comment type="similarity">
    <text evidence="11">Belongs to the G-protein coupled receptor 1 family.</text>
</comment>
<evidence type="ECO:0000256" key="11">
    <source>
        <dbReference type="RuleBase" id="RU000688"/>
    </source>
</evidence>
<keyword evidence="15" id="KW-1185">Reference proteome</keyword>
<dbReference type="PROSITE" id="PS00237">
    <property type="entry name" value="G_PROTEIN_RECEP_F1_1"/>
    <property type="match status" value="1"/>
</dbReference>
<dbReference type="Pfam" id="PF00001">
    <property type="entry name" value="7tm_1"/>
    <property type="match status" value="1"/>
</dbReference>
<keyword evidence="4 11" id="KW-0812">Transmembrane</keyword>
<dbReference type="PANTHER" id="PTHR24243">
    <property type="entry name" value="G-PROTEIN COUPLED RECEPTOR"/>
    <property type="match status" value="1"/>
</dbReference>
<evidence type="ECO:0000256" key="9">
    <source>
        <dbReference type="ARBA" id="ARBA00023224"/>
    </source>
</evidence>
<dbReference type="InterPro" id="IPR002120">
    <property type="entry name" value="TRH_rcpt_1"/>
</dbReference>
<evidence type="ECO:0000256" key="5">
    <source>
        <dbReference type="ARBA" id="ARBA00022989"/>
    </source>
</evidence>
<feature type="transmembrane region" description="Helical" evidence="12">
    <location>
        <begin position="159"/>
        <end position="180"/>
    </location>
</feature>
<dbReference type="OrthoDB" id="5962705at2759"/>
<evidence type="ECO:0000256" key="3">
    <source>
        <dbReference type="ARBA" id="ARBA00018873"/>
    </source>
</evidence>
<comment type="subcellular location">
    <subcellularLocation>
        <location evidence="2">Membrane</location>
        <topology evidence="2">Multi-pass membrane protein</topology>
    </subcellularLocation>
</comment>
<organism evidence="14 15">
    <name type="scientific">Patiria miniata</name>
    <name type="common">Bat star</name>
    <name type="synonym">Asterina miniata</name>
    <dbReference type="NCBI Taxonomy" id="46514"/>
    <lineage>
        <taxon>Eukaryota</taxon>
        <taxon>Metazoa</taxon>
        <taxon>Echinodermata</taxon>
        <taxon>Eleutherozoa</taxon>
        <taxon>Asterozoa</taxon>
        <taxon>Asteroidea</taxon>
        <taxon>Valvatacea</taxon>
        <taxon>Valvatida</taxon>
        <taxon>Asterinidae</taxon>
        <taxon>Patiria</taxon>
    </lineage>
</organism>
<feature type="transmembrane region" description="Helical" evidence="12">
    <location>
        <begin position="319"/>
        <end position="339"/>
    </location>
</feature>
<feature type="transmembrane region" description="Helical" evidence="12">
    <location>
        <begin position="121"/>
        <end position="139"/>
    </location>
</feature>
<evidence type="ECO:0000259" key="13">
    <source>
        <dbReference type="PROSITE" id="PS50262"/>
    </source>
</evidence>
<evidence type="ECO:0000256" key="2">
    <source>
        <dbReference type="ARBA" id="ARBA00004141"/>
    </source>
</evidence>
<dbReference type="SUPFAM" id="SSF81321">
    <property type="entry name" value="Family A G protein-coupled receptor-like"/>
    <property type="match status" value="1"/>
</dbReference>
<evidence type="ECO:0000256" key="8">
    <source>
        <dbReference type="ARBA" id="ARBA00023170"/>
    </source>
</evidence>
<protein>
    <recommendedName>
        <fullName evidence="3">Thyrotropin-releasing hormone receptor</fullName>
    </recommendedName>
    <alternativeName>
        <fullName evidence="10">Thyroliberin receptor</fullName>
    </alternativeName>
</protein>
<reference evidence="14" key="1">
    <citation type="submission" date="2022-11" db="UniProtKB">
        <authorList>
            <consortium name="EnsemblMetazoa"/>
        </authorList>
    </citation>
    <scope>IDENTIFICATION</scope>
</reference>
<evidence type="ECO:0000256" key="7">
    <source>
        <dbReference type="ARBA" id="ARBA00023136"/>
    </source>
</evidence>
<comment type="function">
    <text evidence="1">Receptor for thyrotropin-releasing hormone (TRH). Upon ligand binding, this G-protein-coupled receptor triggers activation of the phosphatidylinositol (IP3)-calcium-protein kinase C (PKC) pathway.</text>
</comment>
<keyword evidence="6 11" id="KW-0297">G-protein coupled receptor</keyword>
<evidence type="ECO:0000313" key="15">
    <source>
        <dbReference type="Proteomes" id="UP000887568"/>
    </source>
</evidence>
<dbReference type="EnsemblMetazoa" id="XM_038195467.1">
    <property type="protein sequence ID" value="XP_038051395.1"/>
    <property type="gene ID" value="LOC119724419"/>
</dbReference>
<dbReference type="PRINTS" id="PR00237">
    <property type="entry name" value="GPCRRHODOPSN"/>
</dbReference>
<dbReference type="InterPro" id="IPR000276">
    <property type="entry name" value="GPCR_Rhodpsn"/>
</dbReference>
<feature type="transmembrane region" description="Helical" evidence="12">
    <location>
        <begin position="359"/>
        <end position="382"/>
    </location>
</feature>
<evidence type="ECO:0000256" key="6">
    <source>
        <dbReference type="ARBA" id="ARBA00023040"/>
    </source>
</evidence>
<sequence>MLSESSYKMGGPNLCNVSYEFLINDATLEENHYNTASSFVYDVTYDCYTQSGICAYYLYEMTGETLIDHLKYIMIPQHYEYAKVIPFITVVGLLCLVGIIGNLLTIVVILRNRILQTTSNYLVSMAFSDLLILLLTGPMEVAYELKAWPWTYTRFMCRLRYFLIEACTFTSVLNITSFTTERYIAICHPIKAKSYVSHSRAIKIIVVIWIVSLGVSIPLFLGYDTYEICPGIPESTVCSIPTNEWNNIIDRLYVVSATLLFLIPMILITIFYSLIARVLYGVNVEVAVRRNSRRARNRNGINHNEKKKENSIERSRKQIVKMLALVAGCFASCWLPFHIIRILPNFIPYENLPIIYFDVFYKISIVLMYTSATINPILYNIMSARFRQAFKKTILCQESCVSPTRSRHHETFQTTADPHCLKCRGTSTLC</sequence>
<evidence type="ECO:0000256" key="1">
    <source>
        <dbReference type="ARBA" id="ARBA00004100"/>
    </source>
</evidence>
<keyword evidence="7 12" id="KW-0472">Membrane</keyword>
<keyword evidence="9 11" id="KW-0807">Transducer</keyword>
<evidence type="ECO:0000256" key="10">
    <source>
        <dbReference type="ARBA" id="ARBA00032251"/>
    </source>
</evidence>
<name>A0A913ZJZ0_PATMI</name>
<keyword evidence="8 11" id="KW-0675">Receptor</keyword>
<feature type="transmembrane region" description="Helical" evidence="12">
    <location>
        <begin position="252"/>
        <end position="280"/>
    </location>
</feature>
<keyword evidence="5 12" id="KW-1133">Transmembrane helix</keyword>
<feature type="transmembrane region" description="Helical" evidence="12">
    <location>
        <begin position="84"/>
        <end position="109"/>
    </location>
</feature>
<dbReference type="GO" id="GO:0005886">
    <property type="term" value="C:plasma membrane"/>
    <property type="evidence" value="ECO:0007669"/>
    <property type="project" value="TreeGrafter"/>
</dbReference>
<dbReference type="GeneID" id="119724419"/>
<dbReference type="PRINTS" id="PR00751">
    <property type="entry name" value="THYROLIBRINR"/>
</dbReference>
<dbReference type="RefSeq" id="XP_038051395.1">
    <property type="nucleotide sequence ID" value="XM_038195467.1"/>
</dbReference>
<dbReference type="Proteomes" id="UP000887568">
    <property type="component" value="Unplaced"/>
</dbReference>
<dbReference type="PROSITE" id="PS50262">
    <property type="entry name" value="G_PROTEIN_RECEP_F1_2"/>
    <property type="match status" value="1"/>
</dbReference>
<evidence type="ECO:0000313" key="14">
    <source>
        <dbReference type="EnsemblMetazoa" id="XP_038051395.1"/>
    </source>
</evidence>
<dbReference type="PANTHER" id="PTHR24243:SF208">
    <property type="entry name" value="PYROKININ-1 RECEPTOR"/>
    <property type="match status" value="1"/>
</dbReference>
<proteinExistence type="inferred from homology"/>
<dbReference type="GO" id="GO:0004997">
    <property type="term" value="F:thyrotropin-releasing hormone receptor activity"/>
    <property type="evidence" value="ECO:0007669"/>
    <property type="project" value="InterPro"/>
</dbReference>